<feature type="domain" description="N-acetyltransferase" evidence="1">
    <location>
        <begin position="42"/>
        <end position="235"/>
    </location>
</feature>
<dbReference type="GO" id="GO:0016747">
    <property type="term" value="F:acyltransferase activity, transferring groups other than amino-acyl groups"/>
    <property type="evidence" value="ECO:0007669"/>
    <property type="project" value="InterPro"/>
</dbReference>
<dbReference type="EMBL" id="JAUIQD010000008">
    <property type="protein sequence ID" value="KAK3341223.1"/>
    <property type="molecule type" value="Genomic_DNA"/>
</dbReference>
<proteinExistence type="predicted"/>
<name>A0AAJ0H600_9PEZI</name>
<comment type="caution">
    <text evidence="2">The sequence shown here is derived from an EMBL/GenBank/DDBJ whole genome shotgun (WGS) entry which is preliminary data.</text>
</comment>
<dbReference type="InterPro" id="IPR016181">
    <property type="entry name" value="Acyl_CoA_acyltransferase"/>
</dbReference>
<reference evidence="2" key="1">
    <citation type="journal article" date="2023" name="Mol. Phylogenet. Evol.">
        <title>Genome-scale phylogeny and comparative genomics of the fungal order Sordariales.</title>
        <authorList>
            <person name="Hensen N."/>
            <person name="Bonometti L."/>
            <person name="Westerberg I."/>
            <person name="Brannstrom I.O."/>
            <person name="Guillou S."/>
            <person name="Cros-Aarteil S."/>
            <person name="Calhoun S."/>
            <person name="Haridas S."/>
            <person name="Kuo A."/>
            <person name="Mondo S."/>
            <person name="Pangilinan J."/>
            <person name="Riley R."/>
            <person name="LaButti K."/>
            <person name="Andreopoulos B."/>
            <person name="Lipzen A."/>
            <person name="Chen C."/>
            <person name="Yan M."/>
            <person name="Daum C."/>
            <person name="Ng V."/>
            <person name="Clum A."/>
            <person name="Steindorff A."/>
            <person name="Ohm R.A."/>
            <person name="Martin F."/>
            <person name="Silar P."/>
            <person name="Natvig D.O."/>
            <person name="Lalanne C."/>
            <person name="Gautier V."/>
            <person name="Ament-Velasquez S.L."/>
            <person name="Kruys A."/>
            <person name="Hutchinson M.I."/>
            <person name="Powell A.J."/>
            <person name="Barry K."/>
            <person name="Miller A.N."/>
            <person name="Grigoriev I.V."/>
            <person name="Debuchy R."/>
            <person name="Gladieux P."/>
            <person name="Hiltunen Thoren M."/>
            <person name="Johannesson H."/>
        </authorList>
    </citation>
    <scope>NUCLEOTIDE SEQUENCE</scope>
    <source>
        <strain evidence="2">CBS 955.72</strain>
    </source>
</reference>
<dbReference type="Gene3D" id="3.40.630.30">
    <property type="match status" value="1"/>
</dbReference>
<evidence type="ECO:0000313" key="3">
    <source>
        <dbReference type="Proteomes" id="UP001275084"/>
    </source>
</evidence>
<dbReference type="SUPFAM" id="SSF55729">
    <property type="entry name" value="Acyl-CoA N-acyltransferases (Nat)"/>
    <property type="match status" value="1"/>
</dbReference>
<dbReference type="InterPro" id="IPR000182">
    <property type="entry name" value="GNAT_dom"/>
</dbReference>
<gene>
    <name evidence="2" type="ORF">B0T25DRAFT_334839</name>
</gene>
<protein>
    <submittedName>
        <fullName evidence="2">Acyl-CoA N-acyltransferase</fullName>
    </submittedName>
</protein>
<dbReference type="PROSITE" id="PS51186">
    <property type="entry name" value="GNAT"/>
    <property type="match status" value="1"/>
</dbReference>
<keyword evidence="3" id="KW-1185">Reference proteome</keyword>
<evidence type="ECO:0000259" key="1">
    <source>
        <dbReference type="PROSITE" id="PS51186"/>
    </source>
</evidence>
<dbReference type="Proteomes" id="UP001275084">
    <property type="component" value="Unassembled WGS sequence"/>
</dbReference>
<organism evidence="2 3">
    <name type="scientific">Lasiosphaeria hispida</name>
    <dbReference type="NCBI Taxonomy" id="260671"/>
    <lineage>
        <taxon>Eukaryota</taxon>
        <taxon>Fungi</taxon>
        <taxon>Dikarya</taxon>
        <taxon>Ascomycota</taxon>
        <taxon>Pezizomycotina</taxon>
        <taxon>Sordariomycetes</taxon>
        <taxon>Sordariomycetidae</taxon>
        <taxon>Sordariales</taxon>
        <taxon>Lasiosphaeriaceae</taxon>
        <taxon>Lasiosphaeria</taxon>
    </lineage>
</organism>
<dbReference type="InterPro" id="IPR051531">
    <property type="entry name" value="N-acetyltransferase"/>
</dbReference>
<evidence type="ECO:0000313" key="2">
    <source>
        <dbReference type="EMBL" id="KAK3341223.1"/>
    </source>
</evidence>
<accession>A0AAJ0H600</accession>
<dbReference type="AlphaFoldDB" id="A0AAJ0H600"/>
<dbReference type="PANTHER" id="PTHR43792:SF1">
    <property type="entry name" value="N-ACETYLTRANSFERASE DOMAIN-CONTAINING PROTEIN"/>
    <property type="match status" value="1"/>
</dbReference>
<dbReference type="PANTHER" id="PTHR43792">
    <property type="entry name" value="GNAT FAMILY, PUTATIVE (AFU_ORTHOLOGUE AFUA_3G00765)-RELATED-RELATED"/>
    <property type="match status" value="1"/>
</dbReference>
<reference evidence="2" key="2">
    <citation type="submission" date="2023-06" db="EMBL/GenBank/DDBJ databases">
        <authorList>
            <consortium name="Lawrence Berkeley National Laboratory"/>
            <person name="Haridas S."/>
            <person name="Hensen N."/>
            <person name="Bonometti L."/>
            <person name="Westerberg I."/>
            <person name="Brannstrom I.O."/>
            <person name="Guillou S."/>
            <person name="Cros-Aarteil S."/>
            <person name="Calhoun S."/>
            <person name="Kuo A."/>
            <person name="Mondo S."/>
            <person name="Pangilinan J."/>
            <person name="Riley R."/>
            <person name="Labutti K."/>
            <person name="Andreopoulos B."/>
            <person name="Lipzen A."/>
            <person name="Chen C."/>
            <person name="Yanf M."/>
            <person name="Daum C."/>
            <person name="Ng V."/>
            <person name="Clum A."/>
            <person name="Steindorff A."/>
            <person name="Ohm R."/>
            <person name="Martin F."/>
            <person name="Silar P."/>
            <person name="Natvig D."/>
            <person name="Lalanne C."/>
            <person name="Gautier V."/>
            <person name="Ament-Velasquez S.L."/>
            <person name="Kruys A."/>
            <person name="Hutchinson M.I."/>
            <person name="Powell A.J."/>
            <person name="Barry K."/>
            <person name="Miller A.N."/>
            <person name="Grigoriev I.V."/>
            <person name="Debuchy R."/>
            <person name="Gladieux P."/>
            <person name="Thoren M.H."/>
            <person name="Johannesson H."/>
        </authorList>
    </citation>
    <scope>NUCLEOTIDE SEQUENCE</scope>
    <source>
        <strain evidence="2">CBS 955.72</strain>
    </source>
</reference>
<dbReference type="Pfam" id="PF13302">
    <property type="entry name" value="Acetyltransf_3"/>
    <property type="match status" value="1"/>
</dbReference>
<sequence>MASVDDARPNPDNFVLVKSTLPRRPLFGADTEPRPVVVTERLIIRPFSADDLAGLHVLRTQPEVMVWTMVGSIDPDLATTEAKLKAWLPGAATGGVSESFNNAIIWKETGELIGTGGSHNLRSSFGWPELGYIFKREFWGKGVATEFVRAFLGIWEALPRVEAEVKVDARSLAGAELGGGKVREQLIAMVAEENHGSQGVLRKSGFELIVAWKDADSRFPDGSVQIALPTFRYFPKLLVQPEEHLNQG</sequence>